<sequence>MPGIMGRVLAGADVLLVGLFSANDKEFVAKLDVLAALVNVHGGRVVGRHVQRRGVSRGGAARMTESFSRRTLVSAGKADEIARACRAAQVGIVVFVNPLTTYQRAVLGDMFGCLVISGEDLVGR</sequence>
<proteinExistence type="predicted"/>
<organism evidence="2 3">
    <name type="scientific">Phytohabitans aurantiacus</name>
    <dbReference type="NCBI Taxonomy" id="3016789"/>
    <lineage>
        <taxon>Bacteria</taxon>
        <taxon>Bacillati</taxon>
        <taxon>Actinomycetota</taxon>
        <taxon>Actinomycetes</taxon>
        <taxon>Micromonosporales</taxon>
        <taxon>Micromonosporaceae</taxon>
    </lineage>
</organism>
<protein>
    <recommendedName>
        <fullName evidence="1">GTPase HflX N-terminal domain-containing protein</fullName>
    </recommendedName>
</protein>
<keyword evidence="3" id="KW-1185">Reference proteome</keyword>
<dbReference type="Pfam" id="PF13167">
    <property type="entry name" value="GTP-bdg_N"/>
    <property type="match status" value="1"/>
</dbReference>
<evidence type="ECO:0000313" key="2">
    <source>
        <dbReference type="EMBL" id="GLI01827.1"/>
    </source>
</evidence>
<dbReference type="Proteomes" id="UP001144280">
    <property type="component" value="Unassembled WGS sequence"/>
</dbReference>
<reference evidence="2" key="1">
    <citation type="submission" date="2022-12" db="EMBL/GenBank/DDBJ databases">
        <title>New Phytohabitans aurantiacus sp. RD004123 nov., an actinomycete isolated from soil.</title>
        <authorList>
            <person name="Triningsih D.W."/>
            <person name="Harunari E."/>
            <person name="Igarashi Y."/>
        </authorList>
    </citation>
    <scope>NUCLEOTIDE SEQUENCE</scope>
    <source>
        <strain evidence="2">RD004123</strain>
    </source>
</reference>
<evidence type="ECO:0000313" key="3">
    <source>
        <dbReference type="Proteomes" id="UP001144280"/>
    </source>
</evidence>
<comment type="caution">
    <text evidence="2">The sequence shown here is derived from an EMBL/GenBank/DDBJ whole genome shotgun (WGS) entry which is preliminary data.</text>
</comment>
<feature type="domain" description="GTPase HflX N-terminal" evidence="1">
    <location>
        <begin position="31"/>
        <end position="119"/>
    </location>
</feature>
<name>A0ABQ5R7G5_9ACTN</name>
<accession>A0ABQ5R7G5</accession>
<gene>
    <name evidence="2" type="ORF">Pa4123_71040</name>
</gene>
<evidence type="ECO:0000259" key="1">
    <source>
        <dbReference type="Pfam" id="PF13167"/>
    </source>
</evidence>
<dbReference type="EMBL" id="BSDI01000050">
    <property type="protein sequence ID" value="GLI01827.1"/>
    <property type="molecule type" value="Genomic_DNA"/>
</dbReference>
<dbReference type="InterPro" id="IPR025121">
    <property type="entry name" value="GTPase_HflX_N"/>
</dbReference>